<keyword evidence="1" id="KW-0812">Transmembrane</keyword>
<dbReference type="RefSeq" id="WP_219053034.1">
    <property type="nucleotide sequence ID" value="NZ_JAHWDP010000004.1"/>
</dbReference>
<organism evidence="2 3">
    <name type="scientific">Halomarinibacterium sedimenti</name>
    <dbReference type="NCBI Taxonomy" id="2857106"/>
    <lineage>
        <taxon>Bacteria</taxon>
        <taxon>Pseudomonadati</taxon>
        <taxon>Bacteroidota</taxon>
        <taxon>Flavobacteriia</taxon>
        <taxon>Flavobacteriales</taxon>
        <taxon>Flavobacteriaceae</taxon>
        <taxon>Halomarinibacterium</taxon>
    </lineage>
</organism>
<keyword evidence="1" id="KW-0472">Membrane</keyword>
<comment type="caution">
    <text evidence="2">The sequence shown here is derived from an EMBL/GenBank/DDBJ whole genome shotgun (WGS) entry which is preliminary data.</text>
</comment>
<protein>
    <submittedName>
        <fullName evidence="2">Uncharacterized protein</fullName>
    </submittedName>
</protein>
<dbReference type="EMBL" id="JAHWDP010000004">
    <property type="protein sequence ID" value="MBW2938505.1"/>
    <property type="molecule type" value="Genomic_DNA"/>
</dbReference>
<dbReference type="InterPro" id="IPR045749">
    <property type="entry name" value="DUF6090"/>
</dbReference>
<sequence>MIKFFRNIRKNVLNEGKTTKYAKYAIGEIILVVIGILIALSINNWNEKSIEESNELKYYKNIKRQLIEDKNAINVNIDYNTHYLKEYQQAINIIEENDTTLVDSLVRISVNLLEFSDFHRQSNIYETMVNSGEIKLLKNQQIIEALQQLEEKYIYINKLEDTHSQAVIKFVVPNIISSIKVLNMRAENIEKLYSFEFQNLFALVADLMTGKNEAYENIVFRINSINKLLDDEIARKN</sequence>
<gene>
    <name evidence="2" type="ORF">KXJ69_10325</name>
</gene>
<dbReference type="Proteomes" id="UP001138686">
    <property type="component" value="Unassembled WGS sequence"/>
</dbReference>
<feature type="transmembrane region" description="Helical" evidence="1">
    <location>
        <begin position="21"/>
        <end position="42"/>
    </location>
</feature>
<dbReference type="AlphaFoldDB" id="A0A9X1FQ73"/>
<evidence type="ECO:0000313" key="3">
    <source>
        <dbReference type="Proteomes" id="UP001138686"/>
    </source>
</evidence>
<reference evidence="2" key="1">
    <citation type="submission" date="2021-07" db="EMBL/GenBank/DDBJ databases">
        <title>Aureisphaera sp. CAU 1614 isolated from sea sediment.</title>
        <authorList>
            <person name="Kim W."/>
        </authorList>
    </citation>
    <scope>NUCLEOTIDE SEQUENCE</scope>
    <source>
        <strain evidence="2">CAU 1614</strain>
    </source>
</reference>
<evidence type="ECO:0000256" key="1">
    <source>
        <dbReference type="SAM" id="Phobius"/>
    </source>
</evidence>
<accession>A0A9X1FQ73</accession>
<keyword evidence="3" id="KW-1185">Reference proteome</keyword>
<proteinExistence type="predicted"/>
<keyword evidence="1" id="KW-1133">Transmembrane helix</keyword>
<evidence type="ECO:0000313" key="2">
    <source>
        <dbReference type="EMBL" id="MBW2938505.1"/>
    </source>
</evidence>
<name>A0A9X1FQ73_9FLAO</name>
<dbReference type="Pfam" id="PF19578">
    <property type="entry name" value="DUF6090"/>
    <property type="match status" value="1"/>
</dbReference>